<feature type="binding site" evidence="4">
    <location>
        <position position="129"/>
    </location>
    <ligand>
        <name>Fe cation</name>
        <dbReference type="ChEBI" id="CHEBI:24875"/>
    </ligand>
</feature>
<dbReference type="PANTHER" id="PTHR10458">
    <property type="entry name" value="PEPTIDE DEFORMYLASE"/>
    <property type="match status" value="1"/>
</dbReference>
<evidence type="ECO:0000313" key="6">
    <source>
        <dbReference type="Proteomes" id="UP001597051"/>
    </source>
</evidence>
<organism evidence="5 6">
    <name type="scientific">Flavobacterium myungsuense</name>
    <dbReference type="NCBI Taxonomy" id="651823"/>
    <lineage>
        <taxon>Bacteria</taxon>
        <taxon>Pseudomonadati</taxon>
        <taxon>Bacteroidota</taxon>
        <taxon>Flavobacteriia</taxon>
        <taxon>Flavobacteriales</taxon>
        <taxon>Flavobacteriaceae</taxon>
        <taxon>Flavobacterium</taxon>
    </lineage>
</organism>
<evidence type="ECO:0000256" key="2">
    <source>
        <dbReference type="ARBA" id="ARBA00022723"/>
    </source>
</evidence>
<proteinExistence type="inferred from homology"/>
<dbReference type="PRINTS" id="PR01576">
    <property type="entry name" value="PDEFORMYLASE"/>
</dbReference>
<comment type="catalytic activity">
    <reaction evidence="4">
        <text>N-terminal N-formyl-L-methionyl-[peptide] + H2O = N-terminal L-methionyl-[peptide] + formate</text>
        <dbReference type="Rhea" id="RHEA:24420"/>
        <dbReference type="Rhea" id="RHEA-COMP:10639"/>
        <dbReference type="Rhea" id="RHEA-COMP:10640"/>
        <dbReference type="ChEBI" id="CHEBI:15377"/>
        <dbReference type="ChEBI" id="CHEBI:15740"/>
        <dbReference type="ChEBI" id="CHEBI:49298"/>
        <dbReference type="ChEBI" id="CHEBI:64731"/>
        <dbReference type="EC" id="3.5.1.88"/>
    </reaction>
</comment>
<keyword evidence="4" id="KW-0648">Protein biosynthesis</keyword>
<dbReference type="SUPFAM" id="SSF56420">
    <property type="entry name" value="Peptide deformylase"/>
    <property type="match status" value="1"/>
</dbReference>
<dbReference type="Pfam" id="PF01327">
    <property type="entry name" value="Pep_deformylase"/>
    <property type="match status" value="1"/>
</dbReference>
<dbReference type="RefSeq" id="WP_379753766.1">
    <property type="nucleotide sequence ID" value="NZ_JBHSYB010000008.1"/>
</dbReference>
<comment type="function">
    <text evidence="4">Removes the formyl group from the N-terminal Met of newly synthesized proteins. Requires at least a dipeptide for an efficient rate of reaction. N-terminal L-methionine is a prerequisite for activity but the enzyme has broad specificity at other positions.</text>
</comment>
<dbReference type="EMBL" id="JBHTIZ010000007">
    <property type="protein sequence ID" value="MFD0983452.1"/>
    <property type="molecule type" value="Genomic_DNA"/>
</dbReference>
<sequence length="233" mass="26576">MSLEKCATIDDSMTLNIPKKGFEVVQQVPAKTIGRDQNALYLTPRKIRKDEFNSTTLNDFIDKMYTVMIKNSGVGIAANQLGKRLQIFIIEAKDDNPRYNVLGQVEKQLFINPIITKVSTEKKNFWHGCLSAKDEKRGNVATYEWIEYQCQNQKGEVKKGRLDGFAAVIFQHEFKHLMNGTYMDVAKQFLSKTELDKKIASGELPFFEKASDTLPLLINGYTIGKTLHDYHSK</sequence>
<name>A0ABW3IZ64_9FLAO</name>
<evidence type="ECO:0000256" key="4">
    <source>
        <dbReference type="HAMAP-Rule" id="MF_00163"/>
    </source>
</evidence>
<feature type="binding site" evidence="4">
    <location>
        <position position="172"/>
    </location>
    <ligand>
        <name>Fe cation</name>
        <dbReference type="ChEBI" id="CHEBI:24875"/>
    </ligand>
</feature>
<dbReference type="PANTHER" id="PTHR10458:SF22">
    <property type="entry name" value="PEPTIDE DEFORMYLASE"/>
    <property type="match status" value="1"/>
</dbReference>
<feature type="active site" evidence="4">
    <location>
        <position position="173"/>
    </location>
</feature>
<gene>
    <name evidence="4" type="primary">def</name>
    <name evidence="5" type="ORF">ACFQ0S_03075</name>
</gene>
<feature type="binding site" evidence="4">
    <location>
        <position position="176"/>
    </location>
    <ligand>
        <name>Fe cation</name>
        <dbReference type="ChEBI" id="CHEBI:24875"/>
    </ligand>
</feature>
<protein>
    <recommendedName>
        <fullName evidence="4">Peptide deformylase</fullName>
        <shortName evidence="4">PDF</shortName>
        <ecNumber evidence="4">3.5.1.88</ecNumber>
    </recommendedName>
    <alternativeName>
        <fullName evidence="4">Polypeptide deformylase</fullName>
    </alternativeName>
</protein>
<dbReference type="EC" id="3.5.1.88" evidence="4"/>
<dbReference type="InterPro" id="IPR036821">
    <property type="entry name" value="Peptide_deformylase_sf"/>
</dbReference>
<keyword evidence="2 4" id="KW-0479">Metal-binding</keyword>
<dbReference type="HAMAP" id="MF_00163">
    <property type="entry name" value="Pep_deformylase"/>
    <property type="match status" value="1"/>
</dbReference>
<dbReference type="Gene3D" id="3.90.45.10">
    <property type="entry name" value="Peptide deformylase"/>
    <property type="match status" value="1"/>
</dbReference>
<evidence type="ECO:0000256" key="1">
    <source>
        <dbReference type="ARBA" id="ARBA00010759"/>
    </source>
</evidence>
<keyword evidence="4" id="KW-0408">Iron</keyword>
<comment type="similarity">
    <text evidence="1 4">Belongs to the polypeptide deformylase family.</text>
</comment>
<accession>A0ABW3IZ64</accession>
<comment type="cofactor">
    <cofactor evidence="4">
        <name>Fe(2+)</name>
        <dbReference type="ChEBI" id="CHEBI:29033"/>
    </cofactor>
    <text evidence="4">Binds 1 Fe(2+) ion.</text>
</comment>
<keyword evidence="6" id="KW-1185">Reference proteome</keyword>
<evidence type="ECO:0000313" key="5">
    <source>
        <dbReference type="EMBL" id="MFD0983452.1"/>
    </source>
</evidence>
<dbReference type="InterPro" id="IPR023635">
    <property type="entry name" value="Peptide_deformylase"/>
</dbReference>
<comment type="caution">
    <text evidence="5">The sequence shown here is derived from an EMBL/GenBank/DDBJ whole genome shotgun (WGS) entry which is preliminary data.</text>
</comment>
<dbReference type="Proteomes" id="UP001597051">
    <property type="component" value="Unassembled WGS sequence"/>
</dbReference>
<evidence type="ECO:0000256" key="3">
    <source>
        <dbReference type="ARBA" id="ARBA00022801"/>
    </source>
</evidence>
<reference evidence="6" key="1">
    <citation type="journal article" date="2019" name="Int. J. Syst. Evol. Microbiol.">
        <title>The Global Catalogue of Microorganisms (GCM) 10K type strain sequencing project: providing services to taxonomists for standard genome sequencing and annotation.</title>
        <authorList>
            <consortium name="The Broad Institute Genomics Platform"/>
            <consortium name="The Broad Institute Genome Sequencing Center for Infectious Disease"/>
            <person name="Wu L."/>
            <person name="Ma J."/>
        </authorList>
    </citation>
    <scope>NUCLEOTIDE SEQUENCE [LARGE SCALE GENOMIC DNA]</scope>
    <source>
        <strain evidence="6">CECT 7649</strain>
    </source>
</reference>
<keyword evidence="3 4" id="KW-0378">Hydrolase</keyword>